<evidence type="ECO:0000256" key="8">
    <source>
        <dbReference type="SAM" id="Phobius"/>
    </source>
</evidence>
<dbReference type="AlphaFoldDB" id="A0A843VVZ3"/>
<feature type="transmembrane region" description="Helical" evidence="8">
    <location>
        <begin position="193"/>
        <end position="219"/>
    </location>
</feature>
<proteinExistence type="inferred from homology"/>
<reference evidence="9" key="1">
    <citation type="submission" date="2017-07" db="EMBL/GenBank/DDBJ databases">
        <title>Taro Niue Genome Assembly and Annotation.</title>
        <authorList>
            <person name="Atibalentja N."/>
            <person name="Keating K."/>
            <person name="Fields C.J."/>
        </authorList>
    </citation>
    <scope>NUCLEOTIDE SEQUENCE</scope>
    <source>
        <strain evidence="9">Niue_2</strain>
        <tissue evidence="9">Leaf</tissue>
    </source>
</reference>
<comment type="subcellular location">
    <subcellularLocation>
        <location evidence="1">Membrane</location>
        <topology evidence="1">Multi-pass membrane protein</topology>
    </subcellularLocation>
</comment>
<name>A0A843VVZ3_COLES</name>
<feature type="transmembrane region" description="Helical" evidence="8">
    <location>
        <begin position="431"/>
        <end position="449"/>
    </location>
</feature>
<comment type="similarity">
    <text evidence="2">Belongs to the TrkH potassium transport family. HKT (TC 2.A.38.3) subfamily.</text>
</comment>
<evidence type="ECO:0000256" key="5">
    <source>
        <dbReference type="ARBA" id="ARBA00022989"/>
    </source>
</evidence>
<dbReference type="EMBL" id="NMUH01002083">
    <property type="protein sequence ID" value="MQL97680.1"/>
    <property type="molecule type" value="Genomic_DNA"/>
</dbReference>
<keyword evidence="7 8" id="KW-0472">Membrane</keyword>
<organism evidence="9 10">
    <name type="scientific">Colocasia esculenta</name>
    <name type="common">Wild taro</name>
    <name type="synonym">Arum esculentum</name>
    <dbReference type="NCBI Taxonomy" id="4460"/>
    <lineage>
        <taxon>Eukaryota</taxon>
        <taxon>Viridiplantae</taxon>
        <taxon>Streptophyta</taxon>
        <taxon>Embryophyta</taxon>
        <taxon>Tracheophyta</taxon>
        <taxon>Spermatophyta</taxon>
        <taxon>Magnoliopsida</taxon>
        <taxon>Liliopsida</taxon>
        <taxon>Araceae</taxon>
        <taxon>Aroideae</taxon>
        <taxon>Colocasieae</taxon>
        <taxon>Colocasia</taxon>
    </lineage>
</organism>
<evidence type="ECO:0000313" key="9">
    <source>
        <dbReference type="EMBL" id="MQL97680.1"/>
    </source>
</evidence>
<dbReference type="GO" id="GO:0008324">
    <property type="term" value="F:monoatomic cation transmembrane transporter activity"/>
    <property type="evidence" value="ECO:0007669"/>
    <property type="project" value="InterPro"/>
</dbReference>
<keyword evidence="5 8" id="KW-1133">Transmembrane helix</keyword>
<keyword evidence="6" id="KW-0406">Ion transport</keyword>
<feature type="transmembrane region" description="Helical" evidence="8">
    <location>
        <begin position="98"/>
        <end position="120"/>
    </location>
</feature>
<feature type="transmembrane region" description="Helical" evidence="8">
    <location>
        <begin position="324"/>
        <end position="344"/>
    </location>
</feature>
<keyword evidence="3" id="KW-0813">Transport</keyword>
<gene>
    <name evidence="9" type="ORF">Taro_030367</name>
</gene>
<evidence type="ECO:0000256" key="2">
    <source>
        <dbReference type="ARBA" id="ARBA00010864"/>
    </source>
</evidence>
<dbReference type="GO" id="GO:0098662">
    <property type="term" value="P:inorganic cation transmembrane transport"/>
    <property type="evidence" value="ECO:0007669"/>
    <property type="project" value="UniProtKB-ARBA"/>
</dbReference>
<feature type="transmembrane region" description="Helical" evidence="8">
    <location>
        <begin position="231"/>
        <end position="253"/>
    </location>
</feature>
<dbReference type="PANTHER" id="PTHR31064:SF25">
    <property type="entry name" value="CATION TRANSPORTER HKT2_1"/>
    <property type="match status" value="1"/>
</dbReference>
<accession>A0A843VVZ3</accession>
<sequence length="553" mass="61527">MGDLLKKTNRLLSVYSCCLTGLLARSYRFLAFHVHPFWVQLSYFLFLAFMGSLALVTIKPSVPSFKPKYVDMLYLSTSALTVSGLATVEMEVLSQSHVVVYTLLMLLGGEVWVSLLGILVRLPKYRRPTAEADGRVDPLGIELAGLTGRTALAHEHGGASATEPNGHSVVVVPEDAALGFLDSKDIRYRCLRVMACVVFFYLLLIHVSGSLFIFLYLILVPSAKGVLKGKSIRILPFAISITVSSFANGGLIPTNENMIVFKKNAGLLLLMIPQILAGNTMFPVFLRLVVWALRRLTWREEFEHMMQSPRKVGYPHLMGTTKTVFLAATIALFLATQISLFCALEWKTDVLAGLSWFQKVVAASFQTVNSRHAGEAAFDLSTVSTGMLVLFIVMMYLPAYVHFWPFKDGSAVSEKPDMERKKRSRSVMDNVILSQLSYLAIFVIILCIIERKKMVEDPVNFSLLNIIFEITRQYTNVHEITMCVEFCSAYGNVGFSLGYSCARQITPDASCKDAWYGFSGRFSSGGKLLIVLVMLFGRLKRHHLGGGKAWILS</sequence>
<dbReference type="PANTHER" id="PTHR31064">
    <property type="entry name" value="POTASSIUM TRANSPORT PROTEIN DDB_G0292412-RELATED"/>
    <property type="match status" value="1"/>
</dbReference>
<dbReference type="GO" id="GO:0005886">
    <property type="term" value="C:plasma membrane"/>
    <property type="evidence" value="ECO:0007669"/>
    <property type="project" value="TreeGrafter"/>
</dbReference>
<dbReference type="OrthoDB" id="9999863at2759"/>
<evidence type="ECO:0000313" key="10">
    <source>
        <dbReference type="Proteomes" id="UP000652761"/>
    </source>
</evidence>
<dbReference type="Proteomes" id="UP000652761">
    <property type="component" value="Unassembled WGS sequence"/>
</dbReference>
<dbReference type="InterPro" id="IPR051143">
    <property type="entry name" value="TrkH_K-transport"/>
</dbReference>
<dbReference type="Pfam" id="PF02386">
    <property type="entry name" value="TrkH"/>
    <property type="match status" value="1"/>
</dbReference>
<comment type="caution">
    <text evidence="9">The sequence shown here is derived from an EMBL/GenBank/DDBJ whole genome shotgun (WGS) entry which is preliminary data.</text>
</comment>
<dbReference type="GO" id="GO:0030001">
    <property type="term" value="P:metal ion transport"/>
    <property type="evidence" value="ECO:0007669"/>
    <property type="project" value="UniProtKB-ARBA"/>
</dbReference>
<keyword evidence="10" id="KW-1185">Reference proteome</keyword>
<protein>
    <submittedName>
        <fullName evidence="9">Uncharacterized protein</fullName>
    </submittedName>
</protein>
<feature type="transmembrane region" description="Helical" evidence="8">
    <location>
        <begin position="37"/>
        <end position="57"/>
    </location>
</feature>
<evidence type="ECO:0000256" key="7">
    <source>
        <dbReference type="ARBA" id="ARBA00023136"/>
    </source>
</evidence>
<keyword evidence="4 8" id="KW-0812">Transmembrane</keyword>
<evidence type="ECO:0000256" key="1">
    <source>
        <dbReference type="ARBA" id="ARBA00004141"/>
    </source>
</evidence>
<feature type="transmembrane region" description="Helical" evidence="8">
    <location>
        <begin position="265"/>
        <end position="286"/>
    </location>
</feature>
<evidence type="ECO:0000256" key="3">
    <source>
        <dbReference type="ARBA" id="ARBA00022448"/>
    </source>
</evidence>
<evidence type="ECO:0000256" key="4">
    <source>
        <dbReference type="ARBA" id="ARBA00022692"/>
    </source>
</evidence>
<feature type="transmembrane region" description="Helical" evidence="8">
    <location>
        <begin position="376"/>
        <end position="397"/>
    </location>
</feature>
<dbReference type="InterPro" id="IPR003445">
    <property type="entry name" value="Cat_transpt"/>
</dbReference>
<evidence type="ECO:0000256" key="6">
    <source>
        <dbReference type="ARBA" id="ARBA00023065"/>
    </source>
</evidence>